<evidence type="ECO:0000313" key="2">
    <source>
        <dbReference type="EMBL" id="TDZ53565.1"/>
    </source>
</evidence>
<proteinExistence type="predicted"/>
<dbReference type="PRINTS" id="PR00111">
    <property type="entry name" value="ABHYDROLASE"/>
</dbReference>
<dbReference type="AlphaFoldDB" id="A0A4R8RAZ8"/>
<evidence type="ECO:0000259" key="1">
    <source>
        <dbReference type="Pfam" id="PF12697"/>
    </source>
</evidence>
<dbReference type="PANTHER" id="PTHR43194">
    <property type="entry name" value="HYDROLASE ALPHA/BETA FOLD FAMILY"/>
    <property type="match status" value="1"/>
</dbReference>
<dbReference type="EMBL" id="PECC01000012">
    <property type="protein sequence ID" value="TDZ53565.1"/>
    <property type="molecule type" value="Genomic_DNA"/>
</dbReference>
<organism evidence="2 3">
    <name type="scientific">Mycobacteroides franklinii</name>
    <dbReference type="NCBI Taxonomy" id="948102"/>
    <lineage>
        <taxon>Bacteria</taxon>
        <taxon>Bacillati</taxon>
        <taxon>Actinomycetota</taxon>
        <taxon>Actinomycetes</taxon>
        <taxon>Mycobacteriales</taxon>
        <taxon>Mycobacteriaceae</taxon>
        <taxon>Mycobacteroides</taxon>
    </lineage>
</organism>
<evidence type="ECO:0000313" key="3">
    <source>
        <dbReference type="Proteomes" id="UP000295165"/>
    </source>
</evidence>
<reference evidence="2 3" key="1">
    <citation type="journal article" date="2019" name="Sci. Rep.">
        <title>Extended insight into the Mycobacterium chelonae-abscessus complex through whole genome sequencing of Mycobacterium salmoniphilum outbreak and Mycobacterium salmoniphilum-like strains.</title>
        <authorList>
            <person name="Behra P.R.K."/>
            <person name="Das S."/>
            <person name="Pettersson B.M.F."/>
            <person name="Shirreff L."/>
            <person name="DuCote T."/>
            <person name="Jacobsson K.G."/>
            <person name="Ennis D.G."/>
            <person name="Kirsebom L.A."/>
        </authorList>
    </citation>
    <scope>NUCLEOTIDE SEQUENCE [LARGE SCALE GENOMIC DNA]</scope>
    <source>
        <strain evidence="2 3">CCUG 63697</strain>
    </source>
</reference>
<feature type="domain" description="AB hydrolase-1" evidence="1">
    <location>
        <begin position="18"/>
        <end position="252"/>
    </location>
</feature>
<keyword evidence="3" id="KW-1185">Reference proteome</keyword>
<keyword evidence="2" id="KW-0378">Hydrolase</keyword>
<dbReference type="InterPro" id="IPR000073">
    <property type="entry name" value="AB_hydrolase_1"/>
</dbReference>
<dbReference type="GO" id="GO:0016787">
    <property type="term" value="F:hydrolase activity"/>
    <property type="evidence" value="ECO:0007669"/>
    <property type="project" value="UniProtKB-KW"/>
</dbReference>
<name>A0A4R8RAZ8_9MYCO</name>
<dbReference type="InterPro" id="IPR029058">
    <property type="entry name" value="AB_hydrolase_fold"/>
</dbReference>
<accession>A0A4R8RAZ8</accession>
<comment type="caution">
    <text evidence="2">The sequence shown here is derived from an EMBL/GenBank/DDBJ whole genome shotgun (WGS) entry which is preliminary data.</text>
</comment>
<dbReference type="Proteomes" id="UP000295165">
    <property type="component" value="Unassembled WGS sequence"/>
</dbReference>
<dbReference type="InterPro" id="IPR050228">
    <property type="entry name" value="Carboxylesterase_BioH"/>
</dbReference>
<protein>
    <submittedName>
        <fullName evidence="2">Alpha/beta hydrolase family protein</fullName>
    </submittedName>
</protein>
<dbReference type="Gene3D" id="3.40.50.1820">
    <property type="entry name" value="alpha/beta hydrolase"/>
    <property type="match status" value="1"/>
</dbReference>
<dbReference type="SUPFAM" id="SSF53474">
    <property type="entry name" value="alpha/beta-Hydrolases"/>
    <property type="match status" value="1"/>
</dbReference>
<dbReference type="PANTHER" id="PTHR43194:SF2">
    <property type="entry name" value="PEROXISOMAL MEMBRANE PROTEIN LPX1"/>
    <property type="match status" value="1"/>
</dbReference>
<sequence>MLEVIDKGTPSRSHPVPLLFVHGAEHAAWCWDEHFLKFFADRGYRAVAVSLRGHGASTTSTSPLLCSIADYVDDVRTVVATLPAAPVLIGHSMGGFVVQKYLEDHPLTPAAVLIASAPPKGAATAAMRTLKAVLRQTIRHPWRTIKAAHNGRSLPGFSERDRVRLMFFCEHTPESLIDRYAARLQKEPIGKAALDMMILDQPNPDRIRTPTLVLGAQLDNSVTVEETDLTASTYGAIPEVFRNMGHDMMIEPGWADVAKRIDTWLCTQDL</sequence>
<gene>
    <name evidence="2" type="ORF">CCUG63697_00141</name>
</gene>
<dbReference type="Pfam" id="PF12697">
    <property type="entry name" value="Abhydrolase_6"/>
    <property type="match status" value="1"/>
</dbReference>